<name>A0A6I4UV95_9SPHN</name>
<evidence type="ECO:0000256" key="2">
    <source>
        <dbReference type="ARBA" id="ARBA00023125"/>
    </source>
</evidence>
<dbReference type="InterPro" id="IPR036388">
    <property type="entry name" value="WH-like_DNA-bd_sf"/>
</dbReference>
<evidence type="ECO:0000259" key="4">
    <source>
        <dbReference type="PROSITE" id="PS51118"/>
    </source>
</evidence>
<dbReference type="InterPro" id="IPR002577">
    <property type="entry name" value="HTH_HxlR"/>
</dbReference>
<dbReference type="OrthoDB" id="9782219at2"/>
<comment type="caution">
    <text evidence="5">The sequence shown here is derived from an EMBL/GenBank/DDBJ whole genome shotgun (WGS) entry which is preliminary data.</text>
</comment>
<keyword evidence="2" id="KW-0238">DNA-binding</keyword>
<dbReference type="GO" id="GO:0003677">
    <property type="term" value="F:DNA binding"/>
    <property type="evidence" value="ECO:0007669"/>
    <property type="project" value="UniProtKB-KW"/>
</dbReference>
<dbReference type="EMBL" id="WTYK01000010">
    <property type="protein sequence ID" value="MXP42691.1"/>
    <property type="molecule type" value="Genomic_DNA"/>
</dbReference>
<sequence length="234" mass="25856">MKLLKETKPLSDHGKWYQDACGTAFAMELVGERWSMLIVRELMLGGRRFSDLRASLPGISAKVLTERLASLEQAGVLIRRKLAPPAATQVYELTEWGYLAEPAIQELGRWAARSPQHNPQLPLSPVSFMLSLRTLIDREAARHLETTVGFTVSGESFLAELRDGQMPVRRAQPGEGEIGFEADEPLPLLRVFYGKQPIEAALHDGGIRLTGDQALAERFVALFGLPPKVDLAAE</sequence>
<dbReference type="RefSeq" id="WP_160747554.1">
    <property type="nucleotide sequence ID" value="NZ_WTYK01000010.1"/>
</dbReference>
<dbReference type="InterPro" id="IPR036390">
    <property type="entry name" value="WH_DNA-bd_sf"/>
</dbReference>
<dbReference type="Proteomes" id="UP000469159">
    <property type="component" value="Unassembled WGS sequence"/>
</dbReference>
<dbReference type="Pfam" id="PF01638">
    <property type="entry name" value="HxlR"/>
    <property type="match status" value="1"/>
</dbReference>
<dbReference type="PANTHER" id="PTHR33204">
    <property type="entry name" value="TRANSCRIPTIONAL REGULATOR, MARR FAMILY"/>
    <property type="match status" value="1"/>
</dbReference>
<organism evidence="5 6">
    <name type="scientific">Croceibacterium soli</name>
    <dbReference type="NCBI Taxonomy" id="1739690"/>
    <lineage>
        <taxon>Bacteria</taxon>
        <taxon>Pseudomonadati</taxon>
        <taxon>Pseudomonadota</taxon>
        <taxon>Alphaproteobacteria</taxon>
        <taxon>Sphingomonadales</taxon>
        <taxon>Erythrobacteraceae</taxon>
        <taxon>Croceibacterium</taxon>
    </lineage>
</organism>
<gene>
    <name evidence="5" type="ORF">GRI75_13680</name>
</gene>
<protein>
    <submittedName>
        <fullName evidence="5">Transcriptional regulator</fullName>
    </submittedName>
</protein>
<dbReference type="Gene3D" id="1.10.10.10">
    <property type="entry name" value="Winged helix-like DNA-binding domain superfamily/Winged helix DNA-binding domain"/>
    <property type="match status" value="1"/>
</dbReference>
<keyword evidence="6" id="KW-1185">Reference proteome</keyword>
<dbReference type="AlphaFoldDB" id="A0A6I4UV95"/>
<evidence type="ECO:0000256" key="3">
    <source>
        <dbReference type="ARBA" id="ARBA00023163"/>
    </source>
</evidence>
<dbReference type="InterPro" id="IPR036527">
    <property type="entry name" value="SCP2_sterol-bd_dom_sf"/>
</dbReference>
<evidence type="ECO:0000313" key="6">
    <source>
        <dbReference type="Proteomes" id="UP000469159"/>
    </source>
</evidence>
<dbReference type="Gene3D" id="3.30.1050.10">
    <property type="entry name" value="SCP2 sterol-binding domain"/>
    <property type="match status" value="1"/>
</dbReference>
<dbReference type="SUPFAM" id="SSF46785">
    <property type="entry name" value="Winged helix' DNA-binding domain"/>
    <property type="match status" value="1"/>
</dbReference>
<evidence type="ECO:0000256" key="1">
    <source>
        <dbReference type="ARBA" id="ARBA00023015"/>
    </source>
</evidence>
<keyword evidence="3" id="KW-0804">Transcription</keyword>
<dbReference type="PROSITE" id="PS51118">
    <property type="entry name" value="HTH_HXLR"/>
    <property type="match status" value="1"/>
</dbReference>
<dbReference type="SUPFAM" id="SSF55718">
    <property type="entry name" value="SCP-like"/>
    <property type="match status" value="1"/>
</dbReference>
<proteinExistence type="predicted"/>
<reference evidence="5 6" key="1">
    <citation type="submission" date="2019-12" db="EMBL/GenBank/DDBJ databases">
        <title>Genomic-based taxomic classification of the family Erythrobacteraceae.</title>
        <authorList>
            <person name="Xu L."/>
        </authorList>
    </citation>
    <scope>NUCLEOTIDE SEQUENCE [LARGE SCALE GENOMIC DNA]</scope>
    <source>
        <strain evidence="5 6">MCCC 1K02066</strain>
    </source>
</reference>
<accession>A0A6I4UV95</accession>
<keyword evidence="1" id="KW-0805">Transcription regulation</keyword>
<evidence type="ECO:0000313" key="5">
    <source>
        <dbReference type="EMBL" id="MXP42691.1"/>
    </source>
</evidence>
<dbReference type="PANTHER" id="PTHR33204:SF18">
    <property type="entry name" value="TRANSCRIPTIONAL REGULATORY PROTEIN"/>
    <property type="match status" value="1"/>
</dbReference>
<feature type="domain" description="HTH hxlR-type" evidence="4">
    <location>
        <begin position="21"/>
        <end position="119"/>
    </location>
</feature>